<dbReference type="SUPFAM" id="SSF81653">
    <property type="entry name" value="Calcium ATPase, transduction domain A"/>
    <property type="match status" value="1"/>
</dbReference>
<dbReference type="SFLD" id="SFLDG00002">
    <property type="entry name" value="C1.7:_P-type_atpase_like"/>
    <property type="match status" value="1"/>
</dbReference>
<evidence type="ECO:0000256" key="9">
    <source>
        <dbReference type="ARBA" id="ARBA00022741"/>
    </source>
</evidence>
<feature type="transmembrane region" description="Helical" evidence="19">
    <location>
        <begin position="74"/>
        <end position="95"/>
    </location>
</feature>
<feature type="transmembrane region" description="Helical" evidence="19">
    <location>
        <begin position="101"/>
        <end position="118"/>
    </location>
</feature>
<evidence type="ECO:0000259" key="20">
    <source>
        <dbReference type="Pfam" id="PF00122"/>
    </source>
</evidence>
<dbReference type="InterPro" id="IPR023298">
    <property type="entry name" value="ATPase_P-typ_TM_dom_sf"/>
</dbReference>
<dbReference type="PRINTS" id="PR00943">
    <property type="entry name" value="CUATPASE"/>
</dbReference>
<dbReference type="Proteomes" id="UP000193435">
    <property type="component" value="Unassembled WGS sequence"/>
</dbReference>
<evidence type="ECO:0000256" key="19">
    <source>
        <dbReference type="RuleBase" id="RU362081"/>
    </source>
</evidence>
<comment type="catalytic activity">
    <reaction evidence="18">
        <text>Cu(+)(in) + ATP + H2O = Cu(+)(out) + ADP + phosphate + H(+)</text>
        <dbReference type="Rhea" id="RHEA:25792"/>
        <dbReference type="ChEBI" id="CHEBI:15377"/>
        <dbReference type="ChEBI" id="CHEBI:15378"/>
        <dbReference type="ChEBI" id="CHEBI:30616"/>
        <dbReference type="ChEBI" id="CHEBI:43474"/>
        <dbReference type="ChEBI" id="CHEBI:49552"/>
        <dbReference type="ChEBI" id="CHEBI:456216"/>
        <dbReference type="EC" id="7.2.2.8"/>
    </reaction>
</comment>
<evidence type="ECO:0000256" key="13">
    <source>
        <dbReference type="ARBA" id="ARBA00022967"/>
    </source>
</evidence>
<evidence type="ECO:0000256" key="5">
    <source>
        <dbReference type="ARBA" id="ARBA00022475"/>
    </source>
</evidence>
<keyword evidence="11 19" id="KW-0067">ATP-binding</keyword>
<evidence type="ECO:0000256" key="18">
    <source>
        <dbReference type="ARBA" id="ARBA00049289"/>
    </source>
</evidence>
<dbReference type="Pfam" id="PF00122">
    <property type="entry name" value="E1-E2_ATPase"/>
    <property type="match status" value="1"/>
</dbReference>
<evidence type="ECO:0000256" key="11">
    <source>
        <dbReference type="ARBA" id="ARBA00022840"/>
    </source>
</evidence>
<dbReference type="NCBIfam" id="TIGR01525">
    <property type="entry name" value="ATPase-IB_hvy"/>
    <property type="match status" value="1"/>
</dbReference>
<evidence type="ECO:0000256" key="8">
    <source>
        <dbReference type="ARBA" id="ARBA00022723"/>
    </source>
</evidence>
<dbReference type="GO" id="GO:0005507">
    <property type="term" value="F:copper ion binding"/>
    <property type="evidence" value="ECO:0007669"/>
    <property type="project" value="TreeGrafter"/>
</dbReference>
<feature type="domain" description="P-type ATPase A" evidence="20">
    <location>
        <begin position="135"/>
        <end position="237"/>
    </location>
</feature>
<dbReference type="Gene3D" id="3.40.1110.10">
    <property type="entry name" value="Calcium-transporting ATPase, cytoplasmic domain N"/>
    <property type="match status" value="1"/>
</dbReference>
<dbReference type="InterPro" id="IPR008250">
    <property type="entry name" value="ATPase_P-typ_transduc_dom_A_sf"/>
</dbReference>
<dbReference type="GO" id="GO:0140581">
    <property type="term" value="F:P-type monovalent copper transporter activity"/>
    <property type="evidence" value="ECO:0007669"/>
    <property type="project" value="UniProtKB-EC"/>
</dbReference>
<dbReference type="SFLD" id="SFLDF00027">
    <property type="entry name" value="p-type_atpase"/>
    <property type="match status" value="1"/>
</dbReference>
<feature type="transmembrane region" description="Helical" evidence="19">
    <location>
        <begin position="9"/>
        <end position="26"/>
    </location>
</feature>
<dbReference type="PRINTS" id="PR00119">
    <property type="entry name" value="CATATPASE"/>
</dbReference>
<protein>
    <recommendedName>
        <fullName evidence="3">P-type Cu(+) transporter</fullName>
        <ecNumber evidence="3">7.2.2.8</ecNumber>
    </recommendedName>
</protein>
<dbReference type="InterPro" id="IPR059000">
    <property type="entry name" value="ATPase_P-type_domA"/>
</dbReference>
<dbReference type="SFLD" id="SFLDS00003">
    <property type="entry name" value="Haloacid_Dehalogenase"/>
    <property type="match status" value="1"/>
</dbReference>
<dbReference type="InterPro" id="IPR027256">
    <property type="entry name" value="P-typ_ATPase_IB"/>
</dbReference>
<keyword evidence="16" id="KW-0406">Ion transport</keyword>
<evidence type="ECO:0000256" key="15">
    <source>
        <dbReference type="ARBA" id="ARBA00023008"/>
    </source>
</evidence>
<dbReference type="NCBIfam" id="TIGR01494">
    <property type="entry name" value="ATPase_P-type"/>
    <property type="match status" value="1"/>
</dbReference>
<feature type="transmembrane region" description="Helical" evidence="19">
    <location>
        <begin position="253"/>
        <end position="273"/>
    </location>
</feature>
<dbReference type="EMBL" id="FXBJ01000002">
    <property type="protein sequence ID" value="SMH28995.1"/>
    <property type="molecule type" value="Genomic_DNA"/>
</dbReference>
<keyword evidence="13" id="KW-1278">Translocase</keyword>
<dbReference type="PANTHER" id="PTHR43520:SF5">
    <property type="entry name" value="CATION-TRANSPORTING P-TYPE ATPASE-RELATED"/>
    <property type="match status" value="1"/>
</dbReference>
<evidence type="ECO:0000256" key="1">
    <source>
        <dbReference type="ARBA" id="ARBA00004651"/>
    </source>
</evidence>
<evidence type="ECO:0000256" key="2">
    <source>
        <dbReference type="ARBA" id="ARBA00006024"/>
    </source>
</evidence>
<evidence type="ECO:0000256" key="14">
    <source>
        <dbReference type="ARBA" id="ARBA00022989"/>
    </source>
</evidence>
<keyword evidence="14 19" id="KW-1133">Transmembrane helix</keyword>
<keyword evidence="8 19" id="KW-0479">Metal-binding</keyword>
<evidence type="ECO:0000256" key="3">
    <source>
        <dbReference type="ARBA" id="ARBA00012517"/>
    </source>
</evidence>
<evidence type="ECO:0000313" key="21">
    <source>
        <dbReference type="EMBL" id="SMH28995.1"/>
    </source>
</evidence>
<accession>A0A1X7MW10</accession>
<dbReference type="InterPro" id="IPR044492">
    <property type="entry name" value="P_typ_ATPase_HD_dom"/>
</dbReference>
<evidence type="ECO:0000256" key="4">
    <source>
        <dbReference type="ARBA" id="ARBA00022448"/>
    </source>
</evidence>
<evidence type="ECO:0000256" key="6">
    <source>
        <dbReference type="ARBA" id="ARBA00022553"/>
    </source>
</evidence>
<dbReference type="Pfam" id="PF00702">
    <property type="entry name" value="Hydrolase"/>
    <property type="match status" value="1"/>
</dbReference>
<keyword evidence="15" id="KW-0186">Copper</keyword>
<dbReference type="FunFam" id="2.70.150.10:FF:000002">
    <property type="entry name" value="Copper-transporting ATPase 1, putative"/>
    <property type="match status" value="1"/>
</dbReference>
<name>A0A1X7MW10_9LACT</name>
<dbReference type="InterPro" id="IPR023214">
    <property type="entry name" value="HAD_sf"/>
</dbReference>
<dbReference type="SUPFAM" id="SSF81665">
    <property type="entry name" value="Calcium ATPase, transmembrane domain M"/>
    <property type="match status" value="1"/>
</dbReference>
<dbReference type="Gene3D" id="3.40.50.1000">
    <property type="entry name" value="HAD superfamily/HAD-like"/>
    <property type="match status" value="1"/>
</dbReference>
<feature type="transmembrane region" description="Helical" evidence="19">
    <location>
        <begin position="618"/>
        <end position="640"/>
    </location>
</feature>
<dbReference type="Gene3D" id="2.70.150.10">
    <property type="entry name" value="Calcium-transporting ATPase, cytoplasmic transduction domain A"/>
    <property type="match status" value="1"/>
</dbReference>
<evidence type="ECO:0000256" key="16">
    <source>
        <dbReference type="ARBA" id="ARBA00023065"/>
    </source>
</evidence>
<gene>
    <name evidence="21" type="ORF">SAMN04488700_1014</name>
</gene>
<dbReference type="InterPro" id="IPR023299">
    <property type="entry name" value="ATPase_P-typ_cyto_dom_N"/>
</dbReference>
<comment type="subcellular location">
    <subcellularLocation>
        <location evidence="1">Cell membrane</location>
        <topology evidence="1">Multi-pass membrane protein</topology>
    </subcellularLocation>
</comment>
<evidence type="ECO:0000256" key="7">
    <source>
        <dbReference type="ARBA" id="ARBA00022692"/>
    </source>
</evidence>
<dbReference type="InterPro" id="IPR001757">
    <property type="entry name" value="P_typ_ATPase"/>
</dbReference>
<dbReference type="STRING" id="1073423.SAMN04488700_1014"/>
<comment type="similarity">
    <text evidence="2 19">Belongs to the cation transport ATPase (P-type) (TC 3.A.3) family. Type IB subfamily.</text>
</comment>
<keyword evidence="22" id="KW-1185">Reference proteome</keyword>
<keyword evidence="4" id="KW-0813">Transport</keyword>
<dbReference type="NCBIfam" id="TIGR01511">
    <property type="entry name" value="ATPase-IB1_Cu"/>
    <property type="match status" value="1"/>
</dbReference>
<feature type="transmembrane region" description="Helical" evidence="19">
    <location>
        <begin position="285"/>
        <end position="304"/>
    </location>
</feature>
<keyword evidence="17 19" id="KW-0472">Membrane</keyword>
<dbReference type="PANTHER" id="PTHR43520">
    <property type="entry name" value="ATP7, ISOFORM B"/>
    <property type="match status" value="1"/>
</dbReference>
<dbReference type="GO" id="GO:0016887">
    <property type="term" value="F:ATP hydrolysis activity"/>
    <property type="evidence" value="ECO:0007669"/>
    <property type="project" value="InterPro"/>
</dbReference>
<sequence length="652" mass="70473">MIEDFKKRFWVSLIASIPISLLSPMFQNLFNYQLTFTGSNILLFALASFVFFYGGKSFLSGAKKEILKDHTPGMMTLISLAIVASYVYSSLTTFFITGSDFYFELATLIVVMLLGHWIEMRSQMGASKALEELIELMPNEAHKLDDAGNTTDVSVEELKPEDYILVKSGEKIPLDGEILKGESTLDESMLTGESVPIDKKSGDGVIGGAINGNGVLTIKVEKVGSDTYLAQVVELVKNAQATKSRAQGFADVAAKWLFYIALGTGLLTLAYWITAADFEFALERMVTVLIIACPHALGLAMPLVSSVSTSIAAREGLLIRNRTQFEIARSIDKVVFDKTGTLTEGQFGVDAILPTKGILDEDLLQLAYSVESQSDHPIAKGIVRKGEEENLSKLSVTEYENLAGRGLNAKVEGEKVSIVSPGTMKERNLSFDKKTFDQFSQDGKTVVFVIKENTLQGMIALSDRIRSSALQTIQLLNERGIESIMITGDNEKVANSVGKELGLTHVFAEVLPNEKSEKIKQLKENGTMKVAMVGDGINDAPALAEADIGIAIGAGTDVAIETADIVLVNSDPRDVINIINLSKATYKKNIQNLIWAAGYNIIAIPLAAGVLINQGIVVTPAIGAAVMSLSTVIVAINARLLKVDDITTKDAK</sequence>
<dbReference type="PROSITE" id="PS00154">
    <property type="entry name" value="ATPASE_E1_E2"/>
    <property type="match status" value="1"/>
</dbReference>
<dbReference type="OrthoDB" id="9813266at2"/>
<evidence type="ECO:0000256" key="12">
    <source>
        <dbReference type="ARBA" id="ARBA00022842"/>
    </source>
</evidence>
<dbReference type="GO" id="GO:0055070">
    <property type="term" value="P:copper ion homeostasis"/>
    <property type="evidence" value="ECO:0007669"/>
    <property type="project" value="TreeGrafter"/>
</dbReference>
<keyword evidence="7 19" id="KW-0812">Transmembrane</keyword>
<keyword evidence="12" id="KW-0460">Magnesium</keyword>
<keyword evidence="6" id="KW-0597">Phosphoprotein</keyword>
<evidence type="ECO:0000256" key="10">
    <source>
        <dbReference type="ARBA" id="ARBA00022796"/>
    </source>
</evidence>
<dbReference type="AlphaFoldDB" id="A0A1X7MW10"/>
<organism evidence="21 22">
    <name type="scientific">Carnobacterium iners</name>
    <dbReference type="NCBI Taxonomy" id="1073423"/>
    <lineage>
        <taxon>Bacteria</taxon>
        <taxon>Bacillati</taxon>
        <taxon>Bacillota</taxon>
        <taxon>Bacilli</taxon>
        <taxon>Lactobacillales</taxon>
        <taxon>Carnobacteriaceae</taxon>
        <taxon>Carnobacterium</taxon>
    </lineage>
</organism>
<dbReference type="GO" id="GO:0005524">
    <property type="term" value="F:ATP binding"/>
    <property type="evidence" value="ECO:0007669"/>
    <property type="project" value="UniProtKB-UniRule"/>
</dbReference>
<feature type="transmembrane region" description="Helical" evidence="19">
    <location>
        <begin position="593"/>
        <end position="612"/>
    </location>
</feature>
<reference evidence="21 22" key="1">
    <citation type="submission" date="2017-04" db="EMBL/GenBank/DDBJ databases">
        <authorList>
            <person name="Afonso C.L."/>
            <person name="Miller P.J."/>
            <person name="Scott M.A."/>
            <person name="Spackman E."/>
            <person name="Goraichik I."/>
            <person name="Dimitrov K.M."/>
            <person name="Suarez D.L."/>
            <person name="Swayne D.E."/>
        </authorList>
    </citation>
    <scope>NUCLEOTIDE SEQUENCE [LARGE SCALE GENOMIC DNA]</scope>
    <source>
        <strain evidence="21 22">LMG26642</strain>
    </source>
</reference>
<dbReference type="GO" id="GO:0005886">
    <property type="term" value="C:plasma membrane"/>
    <property type="evidence" value="ECO:0007669"/>
    <property type="project" value="UniProtKB-SubCell"/>
</dbReference>
<dbReference type="SUPFAM" id="SSF56784">
    <property type="entry name" value="HAD-like"/>
    <property type="match status" value="1"/>
</dbReference>
<keyword evidence="10" id="KW-0187">Copper transport</keyword>
<keyword evidence="9 19" id="KW-0547">Nucleotide-binding</keyword>
<dbReference type="InterPro" id="IPR036412">
    <property type="entry name" value="HAD-like_sf"/>
</dbReference>
<evidence type="ECO:0000313" key="22">
    <source>
        <dbReference type="Proteomes" id="UP000193435"/>
    </source>
</evidence>
<keyword evidence="5 19" id="KW-1003">Cell membrane</keyword>
<dbReference type="GO" id="GO:0043682">
    <property type="term" value="F:P-type divalent copper transporter activity"/>
    <property type="evidence" value="ECO:0007669"/>
    <property type="project" value="TreeGrafter"/>
</dbReference>
<evidence type="ECO:0000256" key="17">
    <source>
        <dbReference type="ARBA" id="ARBA00023136"/>
    </source>
</evidence>
<dbReference type="InterPro" id="IPR018303">
    <property type="entry name" value="ATPase_P-typ_P_site"/>
</dbReference>
<feature type="transmembrane region" description="Helical" evidence="19">
    <location>
        <begin position="32"/>
        <end position="53"/>
    </location>
</feature>
<proteinExistence type="inferred from homology"/>
<dbReference type="EC" id="7.2.2.8" evidence="3"/>